<keyword evidence="2" id="KW-1185">Reference proteome</keyword>
<dbReference type="PANTHER" id="PTHR36348:SF1">
    <property type="entry name" value="EXPRESSED PROTEIN"/>
    <property type="match status" value="1"/>
</dbReference>
<proteinExistence type="predicted"/>
<name>A0A4D9D8I5_9STRA</name>
<dbReference type="OrthoDB" id="2020333at2759"/>
<accession>A0A4D9D8I5</accession>
<dbReference type="PANTHER" id="PTHR36348">
    <property type="entry name" value="EXPRESSED PROTEIN"/>
    <property type="match status" value="1"/>
</dbReference>
<organism evidence="1 2">
    <name type="scientific">Nannochloropsis salina CCMP1776</name>
    <dbReference type="NCBI Taxonomy" id="1027361"/>
    <lineage>
        <taxon>Eukaryota</taxon>
        <taxon>Sar</taxon>
        <taxon>Stramenopiles</taxon>
        <taxon>Ochrophyta</taxon>
        <taxon>Eustigmatophyceae</taxon>
        <taxon>Eustigmatales</taxon>
        <taxon>Monodopsidaceae</taxon>
        <taxon>Microchloropsis</taxon>
        <taxon>Microchloropsis salina</taxon>
    </lineage>
</organism>
<dbReference type="AlphaFoldDB" id="A0A4D9D8I5"/>
<comment type="caution">
    <text evidence="1">The sequence shown here is derived from an EMBL/GenBank/DDBJ whole genome shotgun (WGS) entry which is preliminary data.</text>
</comment>
<evidence type="ECO:0000313" key="1">
    <source>
        <dbReference type="EMBL" id="TFJ86687.1"/>
    </source>
</evidence>
<gene>
    <name evidence="1" type="ORF">NSK_001776</name>
</gene>
<dbReference type="Proteomes" id="UP000355283">
    <property type="component" value="Unassembled WGS sequence"/>
</dbReference>
<evidence type="ECO:0000313" key="2">
    <source>
        <dbReference type="Proteomes" id="UP000355283"/>
    </source>
</evidence>
<sequence length="328" mass="36388">MKKEKLGFHQSICRKLEDRTAGEEQEEGKKAMAPDEEIMEALIATEWADLEAFSNQHYKYLIHPQFYMKLADRIYELPTQEEQDEAAAKATKIWNRLLKILESAETLRTTTTEMLEKMVAQAAEDDGAFLFPLAPDRVEAVRAEVLKNLERMDEGALSTLNSWMLKVQDDQENAAMTDVLQKIFQFYAGGVLMRAKGYDRGASDGEGDRGRGGGGAGALVFLRNLLNADPGDWDMLLFNGFRVDGAEGGREGGKEGGKGQAEGTDGVCGGRGYRICTVESLTDEIAAMIQGVVLSLPEGSVTQRIQAEFLRELMARVNKFAEKDPREF</sequence>
<dbReference type="EMBL" id="SDOX01000007">
    <property type="protein sequence ID" value="TFJ86687.1"/>
    <property type="molecule type" value="Genomic_DNA"/>
</dbReference>
<reference evidence="1 2" key="1">
    <citation type="submission" date="2019-01" db="EMBL/GenBank/DDBJ databases">
        <title>Nuclear Genome Assembly of the Microalgal Biofuel strain Nannochloropsis salina CCMP1776.</title>
        <authorList>
            <person name="Hovde B."/>
        </authorList>
    </citation>
    <scope>NUCLEOTIDE SEQUENCE [LARGE SCALE GENOMIC DNA]</scope>
    <source>
        <strain evidence="1 2">CCMP1776</strain>
    </source>
</reference>
<protein>
    <submittedName>
        <fullName evidence="1">Uncharacterized protein</fullName>
    </submittedName>
</protein>